<organism evidence="1 2">
    <name type="scientific">Candidatus Doriopsillibacter californiensis</name>
    <dbReference type="NCBI Taxonomy" id="2970740"/>
    <lineage>
        <taxon>Bacteria</taxon>
        <taxon>Pseudomonadati</taxon>
        <taxon>Pseudomonadota</taxon>
        <taxon>Gammaproteobacteria</taxon>
        <taxon>Candidatus Tethybacterales</taxon>
        <taxon>Candidatus Persebacteraceae</taxon>
        <taxon>Candidatus Doriopsillibacter</taxon>
    </lineage>
</organism>
<reference evidence="1" key="2">
    <citation type="journal article" date="2023" name="Microbiome">
        <title>Synthase-selected sorting approach identifies a beta-lactone synthase in a nudibranch symbiotic bacterium.</title>
        <authorList>
            <person name="Dzunkova M."/>
            <person name="La Clair J.J."/>
            <person name="Tyml T."/>
            <person name="Doud D."/>
            <person name="Schulz F."/>
            <person name="Piquer-Esteban S."/>
            <person name="Porcel Sanchis D."/>
            <person name="Osborn A."/>
            <person name="Robinson D."/>
            <person name="Louie K.B."/>
            <person name="Bowen B.P."/>
            <person name="Bowers R.M."/>
            <person name="Lee J."/>
            <person name="Arnau V."/>
            <person name="Diaz-Villanueva W."/>
            <person name="Stepanauskas R."/>
            <person name="Gosliner T."/>
            <person name="Date S.V."/>
            <person name="Northen T.R."/>
            <person name="Cheng J.F."/>
            <person name="Burkart M.D."/>
            <person name="Woyke T."/>
        </authorList>
    </citation>
    <scope>NUCLEOTIDE SEQUENCE</scope>
    <source>
        <strain evidence="1">Df01</strain>
    </source>
</reference>
<accession>A0ABT7QLF3</accession>
<reference evidence="1" key="1">
    <citation type="submission" date="2022-08" db="EMBL/GenBank/DDBJ databases">
        <authorList>
            <person name="Dzunkova M."/>
            <person name="La Clair J."/>
            <person name="Tyml T."/>
            <person name="Doud D."/>
            <person name="Schulz F."/>
            <person name="Piquer S."/>
            <person name="Porcel Sanchis D."/>
            <person name="Osborn A."/>
            <person name="Robinson D."/>
            <person name="Louie K.B."/>
            <person name="Bowen B.P."/>
            <person name="Bowers R."/>
            <person name="Lee J."/>
            <person name="Arnau Llombart V."/>
            <person name="Diaz Villanueva W."/>
            <person name="Gosliner T."/>
            <person name="Northen T."/>
            <person name="Cheng J.-F."/>
            <person name="Burkart M.D."/>
            <person name="Woyke T."/>
        </authorList>
    </citation>
    <scope>NUCLEOTIDE SEQUENCE</scope>
    <source>
        <strain evidence="1">Df01</strain>
    </source>
</reference>
<gene>
    <name evidence="1" type="ORF">NQX30_04040</name>
</gene>
<protein>
    <submittedName>
        <fullName evidence="1">Uncharacterized protein</fullName>
    </submittedName>
</protein>
<evidence type="ECO:0000313" key="2">
    <source>
        <dbReference type="Proteomes" id="UP001168167"/>
    </source>
</evidence>
<keyword evidence="2" id="KW-1185">Reference proteome</keyword>
<evidence type="ECO:0000313" key="1">
    <source>
        <dbReference type="EMBL" id="MDM5147539.1"/>
    </source>
</evidence>
<comment type="caution">
    <text evidence="1">The sequence shown here is derived from an EMBL/GenBank/DDBJ whole genome shotgun (WGS) entry which is preliminary data.</text>
</comment>
<dbReference type="Proteomes" id="UP001168167">
    <property type="component" value="Unassembled WGS sequence"/>
</dbReference>
<sequence>MKVAWFAFIDRYQALPGDYVYAQQYISGAANGAGDGFLTIDESPMVFQHLTGSGYLRCPQCTSSNSILPSAYNSLQNSYGGIMAIFHDSSYYATLGGPENAGSARLQVHTGGRIPSNIIGEVDRKLDDGVANRGDFVFNDYESTSFTPGVADCTTKSQSAQSGGTLDESVTLWWRHATASPPVEPNCGGSVAI</sequence>
<dbReference type="EMBL" id="JANQAO010000002">
    <property type="protein sequence ID" value="MDM5147539.1"/>
    <property type="molecule type" value="Genomic_DNA"/>
</dbReference>
<name>A0ABT7QLF3_9GAMM</name>
<proteinExistence type="predicted"/>